<dbReference type="GO" id="GO:0022857">
    <property type="term" value="F:transmembrane transporter activity"/>
    <property type="evidence" value="ECO:0007669"/>
    <property type="project" value="InterPro"/>
</dbReference>
<feature type="transmembrane region" description="Helical" evidence="4">
    <location>
        <begin position="288"/>
        <end position="308"/>
    </location>
</feature>
<name>A0AAN7B5N0_9PEZI</name>
<feature type="transmembrane region" description="Helical" evidence="4">
    <location>
        <begin position="175"/>
        <end position="192"/>
    </location>
</feature>
<protein>
    <submittedName>
        <fullName evidence="5">MFS monocarboxylate transporter</fullName>
    </submittedName>
</protein>
<dbReference type="InterPro" id="IPR036259">
    <property type="entry name" value="MFS_trans_sf"/>
</dbReference>
<feature type="transmembrane region" description="Helical" evidence="4">
    <location>
        <begin position="494"/>
        <end position="517"/>
    </location>
</feature>
<gene>
    <name evidence="5" type="ORF">QBC37DRAFT_447236</name>
</gene>
<evidence type="ECO:0000256" key="2">
    <source>
        <dbReference type="ARBA" id="ARBA00006727"/>
    </source>
</evidence>
<reference evidence="5" key="1">
    <citation type="journal article" date="2023" name="Mol. Phylogenet. Evol.">
        <title>Genome-scale phylogeny and comparative genomics of the fungal order Sordariales.</title>
        <authorList>
            <person name="Hensen N."/>
            <person name="Bonometti L."/>
            <person name="Westerberg I."/>
            <person name="Brannstrom I.O."/>
            <person name="Guillou S."/>
            <person name="Cros-Aarteil S."/>
            <person name="Calhoun S."/>
            <person name="Haridas S."/>
            <person name="Kuo A."/>
            <person name="Mondo S."/>
            <person name="Pangilinan J."/>
            <person name="Riley R."/>
            <person name="LaButti K."/>
            <person name="Andreopoulos B."/>
            <person name="Lipzen A."/>
            <person name="Chen C."/>
            <person name="Yan M."/>
            <person name="Daum C."/>
            <person name="Ng V."/>
            <person name="Clum A."/>
            <person name="Steindorff A."/>
            <person name="Ohm R.A."/>
            <person name="Martin F."/>
            <person name="Silar P."/>
            <person name="Natvig D.O."/>
            <person name="Lalanne C."/>
            <person name="Gautier V."/>
            <person name="Ament-Velasquez S.L."/>
            <person name="Kruys A."/>
            <person name="Hutchinson M.I."/>
            <person name="Powell A.J."/>
            <person name="Barry K."/>
            <person name="Miller A.N."/>
            <person name="Grigoriev I.V."/>
            <person name="Debuchy R."/>
            <person name="Gladieux P."/>
            <person name="Hiltunen Thoren M."/>
            <person name="Johannesson H."/>
        </authorList>
    </citation>
    <scope>NUCLEOTIDE SEQUENCE</scope>
    <source>
        <strain evidence="5">PSN293</strain>
    </source>
</reference>
<dbReference type="PANTHER" id="PTHR11360">
    <property type="entry name" value="MONOCARBOXYLATE TRANSPORTER"/>
    <property type="match status" value="1"/>
</dbReference>
<comment type="similarity">
    <text evidence="2">Belongs to the major facilitator superfamily. Monocarboxylate porter (TC 2.A.1.13) family.</text>
</comment>
<comment type="caution">
    <text evidence="5">The sequence shown here is derived from an EMBL/GenBank/DDBJ whole genome shotgun (WGS) entry which is preliminary data.</text>
</comment>
<comment type="subcellular location">
    <subcellularLocation>
        <location evidence="1">Membrane</location>
        <topology evidence="1">Multi-pass membrane protein</topology>
    </subcellularLocation>
</comment>
<dbReference type="Gene3D" id="1.20.1250.20">
    <property type="entry name" value="MFS general substrate transporter like domains"/>
    <property type="match status" value="2"/>
</dbReference>
<feature type="transmembrane region" description="Helical" evidence="4">
    <location>
        <begin position="320"/>
        <end position="344"/>
    </location>
</feature>
<dbReference type="Pfam" id="PF07690">
    <property type="entry name" value="MFS_1"/>
    <property type="match status" value="1"/>
</dbReference>
<sequence length="524" mass="56994">MSPTTTNTVPLHQLRIVDPLSSSSSSDARNKSDFAFSSPDDSRDVTDEESPRDSRLPRHEFHQLPPVDSGKDAWLFLAACFVLECLVWGVPFSFGVFQNYYDTHDPFMGSSDIAVIGTCSMGIMYLDTPLIMGLLRRFPRQGRWSPIFGLVIMCLGIALSSFSTTVTHLIVTQGILYAIGGSIAYSPCIVYLDEWFVKRKGLAYGIMWSGTGLAGVVLPLLLEYLLNKYGFKTTLRLWSGLVFVLTAPLAWFIKPRLPHSKSSSSMGSQAPRYNPLALRFLLSKKFTLYQLANVVEALGFFLPGIYLPSYARSTLGASPFPSALTVLLVNVASVVGCVAMGWLIDRLHVTTCILVSTVGATLGTFLLWGFSTNLPVLYVFCVVYGVFAGSFTSAWPGIMREMTKGPEHNTHTQNNNNNTKEANGIIIDANDHHVQSSSGRKEGGEEYGNKVDPIMVFAFLALGRGVGNVVSGPLSEVLVRGGSPWKGQALGGYGSGYGSLIAFTGATAFFGGASYVWKKLGWLN</sequence>
<dbReference type="InterPro" id="IPR050327">
    <property type="entry name" value="Proton-linked_MCT"/>
</dbReference>
<feature type="transmembrane region" description="Helical" evidence="4">
    <location>
        <begin position="234"/>
        <end position="253"/>
    </location>
</feature>
<keyword evidence="4" id="KW-0812">Transmembrane</keyword>
<feature type="compositionally biased region" description="Basic and acidic residues" evidence="3">
    <location>
        <begin position="40"/>
        <end position="62"/>
    </location>
</feature>
<keyword evidence="4" id="KW-0472">Membrane</keyword>
<evidence type="ECO:0000313" key="6">
    <source>
        <dbReference type="Proteomes" id="UP001301769"/>
    </source>
</evidence>
<evidence type="ECO:0000256" key="3">
    <source>
        <dbReference type="SAM" id="MobiDB-lite"/>
    </source>
</evidence>
<accession>A0AAN7B5N0</accession>
<feature type="transmembrane region" description="Helical" evidence="4">
    <location>
        <begin position="351"/>
        <end position="370"/>
    </location>
</feature>
<keyword evidence="4" id="KW-1133">Transmembrane helix</keyword>
<keyword evidence="6" id="KW-1185">Reference proteome</keyword>
<evidence type="ECO:0000256" key="1">
    <source>
        <dbReference type="ARBA" id="ARBA00004141"/>
    </source>
</evidence>
<reference evidence="5" key="2">
    <citation type="submission" date="2023-05" db="EMBL/GenBank/DDBJ databases">
        <authorList>
            <consortium name="Lawrence Berkeley National Laboratory"/>
            <person name="Steindorff A."/>
            <person name="Hensen N."/>
            <person name="Bonometti L."/>
            <person name="Westerberg I."/>
            <person name="Brannstrom I.O."/>
            <person name="Guillou S."/>
            <person name="Cros-Aarteil S."/>
            <person name="Calhoun S."/>
            <person name="Haridas S."/>
            <person name="Kuo A."/>
            <person name="Mondo S."/>
            <person name="Pangilinan J."/>
            <person name="Riley R."/>
            <person name="Labutti K."/>
            <person name="Andreopoulos B."/>
            <person name="Lipzen A."/>
            <person name="Chen C."/>
            <person name="Yanf M."/>
            <person name="Daum C."/>
            <person name="Ng V."/>
            <person name="Clum A."/>
            <person name="Ohm R."/>
            <person name="Martin F."/>
            <person name="Silar P."/>
            <person name="Natvig D."/>
            <person name="Lalanne C."/>
            <person name="Gautier V."/>
            <person name="Ament-Velasquez S.L."/>
            <person name="Kruys A."/>
            <person name="Hutchinson M.I."/>
            <person name="Powell A.J."/>
            <person name="Barry K."/>
            <person name="Miller A.N."/>
            <person name="Grigoriev I.V."/>
            <person name="Debuchy R."/>
            <person name="Gladieux P."/>
            <person name="Thoren M.H."/>
            <person name="Johannesson H."/>
        </authorList>
    </citation>
    <scope>NUCLEOTIDE SEQUENCE</scope>
    <source>
        <strain evidence="5">PSN293</strain>
    </source>
</reference>
<dbReference type="EMBL" id="MU858161">
    <property type="protein sequence ID" value="KAK4210952.1"/>
    <property type="molecule type" value="Genomic_DNA"/>
</dbReference>
<feature type="transmembrane region" description="Helical" evidence="4">
    <location>
        <begin position="147"/>
        <end position="169"/>
    </location>
</feature>
<feature type="transmembrane region" description="Helical" evidence="4">
    <location>
        <begin position="73"/>
        <end position="94"/>
    </location>
</feature>
<feature type="transmembrane region" description="Helical" evidence="4">
    <location>
        <begin position="376"/>
        <end position="395"/>
    </location>
</feature>
<feature type="transmembrane region" description="Helical" evidence="4">
    <location>
        <begin position="114"/>
        <end position="135"/>
    </location>
</feature>
<dbReference type="SUPFAM" id="SSF103473">
    <property type="entry name" value="MFS general substrate transporter"/>
    <property type="match status" value="1"/>
</dbReference>
<organism evidence="5 6">
    <name type="scientific">Rhypophila decipiens</name>
    <dbReference type="NCBI Taxonomy" id="261697"/>
    <lineage>
        <taxon>Eukaryota</taxon>
        <taxon>Fungi</taxon>
        <taxon>Dikarya</taxon>
        <taxon>Ascomycota</taxon>
        <taxon>Pezizomycotina</taxon>
        <taxon>Sordariomycetes</taxon>
        <taxon>Sordariomycetidae</taxon>
        <taxon>Sordariales</taxon>
        <taxon>Naviculisporaceae</taxon>
        <taxon>Rhypophila</taxon>
    </lineage>
</organism>
<dbReference type="PANTHER" id="PTHR11360:SF287">
    <property type="entry name" value="MFS MONOCARBOXYLATE TRANSPORTER"/>
    <property type="match status" value="1"/>
</dbReference>
<proteinExistence type="inferred from homology"/>
<dbReference type="GO" id="GO:0016020">
    <property type="term" value="C:membrane"/>
    <property type="evidence" value="ECO:0007669"/>
    <property type="project" value="UniProtKB-SubCell"/>
</dbReference>
<dbReference type="AlphaFoldDB" id="A0AAN7B5N0"/>
<feature type="transmembrane region" description="Helical" evidence="4">
    <location>
        <begin position="204"/>
        <end position="222"/>
    </location>
</feature>
<dbReference type="Proteomes" id="UP001301769">
    <property type="component" value="Unassembled WGS sequence"/>
</dbReference>
<dbReference type="InterPro" id="IPR011701">
    <property type="entry name" value="MFS"/>
</dbReference>
<evidence type="ECO:0000256" key="4">
    <source>
        <dbReference type="SAM" id="Phobius"/>
    </source>
</evidence>
<evidence type="ECO:0000313" key="5">
    <source>
        <dbReference type="EMBL" id="KAK4210952.1"/>
    </source>
</evidence>
<feature type="region of interest" description="Disordered" evidence="3">
    <location>
        <begin position="1"/>
        <end position="63"/>
    </location>
</feature>
<feature type="compositionally biased region" description="Polar residues" evidence="3">
    <location>
        <begin position="1"/>
        <end position="10"/>
    </location>
</feature>